<reference evidence="1" key="1">
    <citation type="journal article" date="2012" name="Nature">
        <title>The oyster genome reveals stress adaptation and complexity of shell formation.</title>
        <authorList>
            <person name="Zhang G."/>
            <person name="Fang X."/>
            <person name="Guo X."/>
            <person name="Li L."/>
            <person name="Luo R."/>
            <person name="Xu F."/>
            <person name="Yang P."/>
            <person name="Zhang L."/>
            <person name="Wang X."/>
            <person name="Qi H."/>
            <person name="Xiong Z."/>
            <person name="Que H."/>
            <person name="Xie Y."/>
            <person name="Holland P.W."/>
            <person name="Paps J."/>
            <person name="Zhu Y."/>
            <person name="Wu F."/>
            <person name="Chen Y."/>
            <person name="Wang J."/>
            <person name="Peng C."/>
            <person name="Meng J."/>
            <person name="Yang L."/>
            <person name="Liu J."/>
            <person name="Wen B."/>
            <person name="Zhang N."/>
            <person name="Huang Z."/>
            <person name="Zhu Q."/>
            <person name="Feng Y."/>
            <person name="Mount A."/>
            <person name="Hedgecock D."/>
            <person name="Xu Z."/>
            <person name="Liu Y."/>
            <person name="Domazet-Loso T."/>
            <person name="Du Y."/>
            <person name="Sun X."/>
            <person name="Zhang S."/>
            <person name="Liu B."/>
            <person name="Cheng P."/>
            <person name="Jiang X."/>
            <person name="Li J."/>
            <person name="Fan D."/>
            <person name="Wang W."/>
            <person name="Fu W."/>
            <person name="Wang T."/>
            <person name="Wang B."/>
            <person name="Zhang J."/>
            <person name="Peng Z."/>
            <person name="Li Y."/>
            <person name="Li N."/>
            <person name="Wang J."/>
            <person name="Chen M."/>
            <person name="He Y."/>
            <person name="Tan F."/>
            <person name="Song X."/>
            <person name="Zheng Q."/>
            <person name="Huang R."/>
            <person name="Yang H."/>
            <person name="Du X."/>
            <person name="Chen L."/>
            <person name="Yang M."/>
            <person name="Gaffney P.M."/>
            <person name="Wang S."/>
            <person name="Luo L."/>
            <person name="She Z."/>
            <person name="Ming Y."/>
            <person name="Huang W."/>
            <person name="Zhang S."/>
            <person name="Huang B."/>
            <person name="Zhang Y."/>
            <person name="Qu T."/>
            <person name="Ni P."/>
            <person name="Miao G."/>
            <person name="Wang J."/>
            <person name="Wang Q."/>
            <person name="Steinberg C.E."/>
            <person name="Wang H."/>
            <person name="Li N."/>
            <person name="Qian L."/>
            <person name="Zhang G."/>
            <person name="Li Y."/>
            <person name="Yang H."/>
            <person name="Liu X."/>
            <person name="Wang J."/>
            <person name="Yin Y."/>
            <person name="Wang J."/>
        </authorList>
    </citation>
    <scope>NUCLEOTIDE SEQUENCE [LARGE SCALE GENOMIC DNA]</scope>
    <source>
        <strain evidence="1">05x7-T-G4-1.051#20</strain>
    </source>
</reference>
<dbReference type="SMART" id="SM00034">
    <property type="entry name" value="CLECT"/>
    <property type="match status" value="1"/>
</dbReference>
<dbReference type="Pfam" id="PF00059">
    <property type="entry name" value="Lectin_C"/>
    <property type="match status" value="1"/>
</dbReference>
<dbReference type="InterPro" id="IPR001304">
    <property type="entry name" value="C-type_lectin-like"/>
</dbReference>
<organism evidence="1">
    <name type="scientific">Magallana gigas</name>
    <name type="common">Pacific oyster</name>
    <name type="synonym">Crassostrea gigas</name>
    <dbReference type="NCBI Taxonomy" id="29159"/>
    <lineage>
        <taxon>Eukaryota</taxon>
        <taxon>Metazoa</taxon>
        <taxon>Spiralia</taxon>
        <taxon>Lophotrochozoa</taxon>
        <taxon>Mollusca</taxon>
        <taxon>Bivalvia</taxon>
        <taxon>Autobranchia</taxon>
        <taxon>Pteriomorphia</taxon>
        <taxon>Ostreida</taxon>
        <taxon>Ostreoidea</taxon>
        <taxon>Ostreidae</taxon>
        <taxon>Magallana</taxon>
    </lineage>
</organism>
<dbReference type="PANTHER" id="PTHR22803">
    <property type="entry name" value="MANNOSE, PHOSPHOLIPASE, LECTIN RECEPTOR RELATED"/>
    <property type="match status" value="1"/>
</dbReference>
<dbReference type="SUPFAM" id="SSF56436">
    <property type="entry name" value="C-type lectin-like"/>
    <property type="match status" value="1"/>
</dbReference>
<dbReference type="PROSITE" id="PS00615">
    <property type="entry name" value="C_TYPE_LECTIN_1"/>
    <property type="match status" value="1"/>
</dbReference>
<dbReference type="InterPro" id="IPR016186">
    <property type="entry name" value="C-type_lectin-like/link_sf"/>
</dbReference>
<dbReference type="PROSITE" id="PS50041">
    <property type="entry name" value="C_TYPE_LECTIN_2"/>
    <property type="match status" value="1"/>
</dbReference>
<dbReference type="AlphaFoldDB" id="K1R1G9"/>
<dbReference type="InterPro" id="IPR050111">
    <property type="entry name" value="C-type_lectin/snaclec_domain"/>
</dbReference>
<dbReference type="InterPro" id="IPR018378">
    <property type="entry name" value="C-type_lectin_CS"/>
</dbReference>
<dbReference type="Gene3D" id="3.10.100.10">
    <property type="entry name" value="Mannose-Binding Protein A, subunit A"/>
    <property type="match status" value="1"/>
</dbReference>
<dbReference type="CDD" id="cd00037">
    <property type="entry name" value="CLECT"/>
    <property type="match status" value="1"/>
</dbReference>
<dbReference type="InParanoid" id="K1R1G9"/>
<gene>
    <name evidence="1" type="ORF">CGI_10023840</name>
</gene>
<sequence length="170" mass="19893">MADDHDEVLRIHYEINQLREELVAIKERFPNQHSCPPNWTSFGTSCYLVWNEKRTHEDAAMHCIRYGSKLVEIETGEENGFIRNNLLSPSDDGVRFWTGGTDAYDEGNWIWSMTGKPITTFESWRTGEPNNDDYGEEEHCLEFRRRLSKTWNDAVCSTAQPFICEKNVFY</sequence>
<evidence type="ECO:0000313" key="1">
    <source>
        <dbReference type="EMBL" id="EKC37369.1"/>
    </source>
</evidence>
<protein>
    <submittedName>
        <fullName evidence="1">Collectin-12</fullName>
    </submittedName>
</protein>
<dbReference type="FunCoup" id="K1R1G9">
    <property type="interactions" value="20"/>
</dbReference>
<proteinExistence type="predicted"/>
<dbReference type="HOGENOM" id="CLU_049894_10_1_1"/>
<accession>K1R1G9</accession>
<dbReference type="EMBL" id="JH818171">
    <property type="protein sequence ID" value="EKC37369.1"/>
    <property type="molecule type" value="Genomic_DNA"/>
</dbReference>
<dbReference type="InterPro" id="IPR016187">
    <property type="entry name" value="CTDL_fold"/>
</dbReference>
<name>K1R1G9_MAGGI</name>